<dbReference type="Proteomes" id="UP000011669">
    <property type="component" value="Unassembled WGS sequence"/>
</dbReference>
<gene>
    <name evidence="2" type="ORF">C449_00745</name>
</gene>
<dbReference type="PATRIC" id="fig|1227455.4.peg.151"/>
<dbReference type="STRING" id="1227455.C449_00745"/>
<dbReference type="AlphaFoldDB" id="M0MU26"/>
<keyword evidence="3" id="KW-1185">Reference proteome</keyword>
<reference evidence="2 3" key="1">
    <citation type="journal article" date="2014" name="PLoS Genet.">
        <title>Phylogenetically driven sequencing of extremely halophilic archaea reveals strategies for static and dynamic osmo-response.</title>
        <authorList>
            <person name="Becker E.A."/>
            <person name="Seitzer P.M."/>
            <person name="Tritt A."/>
            <person name="Larsen D."/>
            <person name="Krusor M."/>
            <person name="Yao A.I."/>
            <person name="Wu D."/>
            <person name="Madern D."/>
            <person name="Eisen J.A."/>
            <person name="Darling A.E."/>
            <person name="Facciotti M.T."/>
        </authorList>
    </citation>
    <scope>NUCLEOTIDE SEQUENCE [LARGE SCALE GENOMIC DNA]</scope>
    <source>
        <strain evidence="2 3">DSM 5350</strain>
    </source>
</reference>
<name>M0MU26_9EURY</name>
<feature type="region of interest" description="Disordered" evidence="1">
    <location>
        <begin position="113"/>
        <end position="156"/>
    </location>
</feature>
<feature type="compositionally biased region" description="Acidic residues" evidence="1">
    <location>
        <begin position="137"/>
        <end position="153"/>
    </location>
</feature>
<evidence type="ECO:0000313" key="2">
    <source>
        <dbReference type="EMBL" id="EMA47955.1"/>
    </source>
</evidence>
<protein>
    <submittedName>
        <fullName evidence="2">Uncharacterized protein</fullName>
    </submittedName>
</protein>
<organism evidence="2 3">
    <name type="scientific">Halococcus saccharolyticus DSM 5350</name>
    <dbReference type="NCBI Taxonomy" id="1227455"/>
    <lineage>
        <taxon>Archaea</taxon>
        <taxon>Methanobacteriati</taxon>
        <taxon>Methanobacteriota</taxon>
        <taxon>Stenosarchaea group</taxon>
        <taxon>Halobacteria</taxon>
        <taxon>Halobacteriales</taxon>
        <taxon>Halococcaceae</taxon>
        <taxon>Halococcus</taxon>
    </lineage>
</organism>
<evidence type="ECO:0000256" key="1">
    <source>
        <dbReference type="SAM" id="MobiDB-lite"/>
    </source>
</evidence>
<dbReference type="RefSeq" id="WP_006075950.1">
    <property type="nucleotide sequence ID" value="NZ_AOMD01000002.1"/>
</dbReference>
<comment type="caution">
    <text evidence="2">The sequence shown here is derived from an EMBL/GenBank/DDBJ whole genome shotgun (WGS) entry which is preliminary data.</text>
</comment>
<sequence length="306" mass="33427">MSTFAPTAENSSDTTAAQPTTIQTERATPVALDGATAIFVPAYTRTDDGHALEQTRDELTHLVGVYSEPDVRKQLGEEYEPYEIERAIERGERMTQEHQENVLAAIRVAEQNEERDLDRGEGVMADGGALTVHDGDTDTTETIEADGGEGDSDNAERLARGEAPLPDAVNGCQYCGADRDAMHCTEEDSHVAPHSHHGARHTVISCDECDGAHITVSQVQTRVNRPSRPTHTKSIWVIPDEFVLCVCMDGHIVDRVEKVGRGEEFYTALLDGELNCECGATVTHVEGRFERNADGTPVEPLPEPDH</sequence>
<accession>M0MU26</accession>
<proteinExistence type="predicted"/>
<dbReference type="EMBL" id="AOMD01000002">
    <property type="protein sequence ID" value="EMA47955.1"/>
    <property type="molecule type" value="Genomic_DNA"/>
</dbReference>
<evidence type="ECO:0000313" key="3">
    <source>
        <dbReference type="Proteomes" id="UP000011669"/>
    </source>
</evidence>
<dbReference type="InParanoid" id="M0MU26"/>
<feature type="region of interest" description="Disordered" evidence="1">
    <location>
        <begin position="1"/>
        <end position="24"/>
    </location>
</feature>